<proteinExistence type="predicted"/>
<reference evidence="1 2" key="1">
    <citation type="submission" date="2009-02" db="EMBL/GenBank/DDBJ databases">
        <title>Annotation of Streptomyces hygroscopicus strain ATCC 53653.</title>
        <authorList>
            <consortium name="The Broad Institute Genome Sequencing Platform"/>
            <consortium name="Broad Institute Microbial Sequencing Center"/>
            <person name="Fischbach M."/>
            <person name="Godfrey P."/>
            <person name="Ward D."/>
            <person name="Young S."/>
            <person name="Zeng Q."/>
            <person name="Koehrsen M."/>
            <person name="Alvarado L."/>
            <person name="Berlin A.M."/>
            <person name="Bochicchio J."/>
            <person name="Borenstein D."/>
            <person name="Chapman S.B."/>
            <person name="Chen Z."/>
            <person name="Engels R."/>
            <person name="Freedman E."/>
            <person name="Gellesch M."/>
            <person name="Goldberg J."/>
            <person name="Griggs A."/>
            <person name="Gujja S."/>
            <person name="Heilman E.R."/>
            <person name="Heiman D.I."/>
            <person name="Hepburn T.A."/>
            <person name="Howarth C."/>
            <person name="Jen D."/>
            <person name="Larson L."/>
            <person name="Lewis B."/>
            <person name="Mehta T."/>
            <person name="Park D."/>
            <person name="Pearson M."/>
            <person name="Richards J."/>
            <person name="Roberts A."/>
            <person name="Saif S."/>
            <person name="Shea T.D."/>
            <person name="Shenoy N."/>
            <person name="Sisk P."/>
            <person name="Stolte C."/>
            <person name="Sykes S.N."/>
            <person name="Thomson T."/>
            <person name="Walk T."/>
            <person name="White J."/>
            <person name="Yandava C."/>
            <person name="Straight P."/>
            <person name="Clardy J."/>
            <person name="Hung D."/>
            <person name="Kolter R."/>
            <person name="Mekalanos J."/>
            <person name="Walker S."/>
            <person name="Walsh C.T."/>
            <person name="Wieland-Brown L.C."/>
            <person name="Haas B."/>
            <person name="Nusbaum C."/>
            <person name="Birren B."/>
        </authorList>
    </citation>
    <scope>NUCLEOTIDE SEQUENCE [LARGE SCALE GENOMIC DNA]</scope>
    <source>
        <strain evidence="1 2">ATCC 53653</strain>
    </source>
</reference>
<dbReference type="Proteomes" id="UP000003963">
    <property type="component" value="Unassembled WGS sequence"/>
</dbReference>
<organism evidence="1 2">
    <name type="scientific">Streptomyces himastatinicus ATCC 53653</name>
    <dbReference type="NCBI Taxonomy" id="457427"/>
    <lineage>
        <taxon>Bacteria</taxon>
        <taxon>Bacillati</taxon>
        <taxon>Actinomycetota</taxon>
        <taxon>Actinomycetes</taxon>
        <taxon>Kitasatosporales</taxon>
        <taxon>Streptomycetaceae</taxon>
        <taxon>Streptomyces</taxon>
        <taxon>Streptomyces violaceusniger group</taxon>
    </lineage>
</organism>
<name>D9WNH9_9ACTN</name>
<dbReference type="EMBL" id="GG657754">
    <property type="protein sequence ID" value="EFL23876.1"/>
    <property type="molecule type" value="Genomic_DNA"/>
</dbReference>
<keyword evidence="2" id="KW-1185">Reference proteome</keyword>
<evidence type="ECO:0000313" key="2">
    <source>
        <dbReference type="Proteomes" id="UP000003963"/>
    </source>
</evidence>
<dbReference type="AlphaFoldDB" id="D9WNH9"/>
<gene>
    <name evidence="1" type="ORF">SSOG_03590</name>
</gene>
<sequence length="84" mass="8217">MDTIASFLPAGPVTVTCTGPALPGGATAVICDGDTTVNDDAFTEPKRTAVAPPRPLPVSVTVVPPAVGPCTGETPLSTGAEAEA</sequence>
<evidence type="ECO:0000313" key="1">
    <source>
        <dbReference type="EMBL" id="EFL23876.1"/>
    </source>
</evidence>
<accession>D9WNH9</accession>
<dbReference type="HOGENOM" id="CLU_2526101_0_0_11"/>
<protein>
    <submittedName>
        <fullName evidence="1">Uncharacterized protein</fullName>
    </submittedName>
</protein>